<evidence type="ECO:0000313" key="1">
    <source>
        <dbReference type="EMBL" id="PNI03970.1"/>
    </source>
</evidence>
<dbReference type="RefSeq" id="WP_102940777.1">
    <property type="nucleotide sequence ID" value="NZ_JBJKCE010000001.1"/>
</dbReference>
<dbReference type="STRING" id="1348635.GCA_000740015_02402"/>
<protein>
    <submittedName>
        <fullName evidence="1">Uncharacterized protein</fullName>
    </submittedName>
</protein>
<dbReference type="Proteomes" id="UP000236449">
    <property type="component" value="Unassembled WGS sequence"/>
</dbReference>
<dbReference type="EMBL" id="POSK01000010">
    <property type="protein sequence ID" value="PNI03970.1"/>
    <property type="molecule type" value="Genomic_DNA"/>
</dbReference>
<comment type="caution">
    <text evidence="1">The sequence shown here is derived from an EMBL/GenBank/DDBJ whole genome shotgun (WGS) entry which is preliminary data.</text>
</comment>
<reference evidence="1 2" key="1">
    <citation type="submission" date="2018-01" db="EMBL/GenBank/DDBJ databases">
        <title>Draft genome sequences of six Vibrio diazotrophicus strains isolated from deep-sea sediments of the Baltic Sea.</title>
        <authorList>
            <person name="Castillo D."/>
            <person name="Vandieken V."/>
            <person name="Chiang O."/>
            <person name="Middelboe M."/>
        </authorList>
    </citation>
    <scope>NUCLEOTIDE SEQUENCE [LARGE SCALE GENOMIC DNA]</scope>
    <source>
        <strain evidence="1 2">60.27F</strain>
    </source>
</reference>
<dbReference type="AlphaFoldDB" id="A0A2J8I0D9"/>
<proteinExistence type="predicted"/>
<evidence type="ECO:0000313" key="2">
    <source>
        <dbReference type="Proteomes" id="UP000236449"/>
    </source>
</evidence>
<dbReference type="PROSITE" id="PS51257">
    <property type="entry name" value="PROKAR_LIPOPROTEIN"/>
    <property type="match status" value="1"/>
</dbReference>
<gene>
    <name evidence="1" type="ORF">C1N32_15545</name>
</gene>
<accession>A0A2J8I0D9</accession>
<name>A0A2J8I0D9_VIBDI</name>
<sequence length="136" mass="14604">MNKKAVLQVLGLALVTNFIIGCASTSESTSTTQVTNSQENITQVTGNIPAESKFAKVKVGMSMGQVYDTIGQPTDTLSYITGKSFIPFYFGSDAARVEALYKGEGRIVFTGGTGFGARVFKVYKVTYNPSEPGYNM</sequence>
<organism evidence="1 2">
    <name type="scientific">Vibrio diazotrophicus</name>
    <dbReference type="NCBI Taxonomy" id="685"/>
    <lineage>
        <taxon>Bacteria</taxon>
        <taxon>Pseudomonadati</taxon>
        <taxon>Pseudomonadota</taxon>
        <taxon>Gammaproteobacteria</taxon>
        <taxon>Vibrionales</taxon>
        <taxon>Vibrionaceae</taxon>
        <taxon>Vibrio</taxon>
    </lineage>
</organism>
<dbReference type="OrthoDB" id="7304788at2"/>